<dbReference type="Pfam" id="PF00271">
    <property type="entry name" value="Helicase_C"/>
    <property type="match status" value="1"/>
</dbReference>
<name>A0A4P9US69_METBY</name>
<dbReference type="CDD" id="cd18012">
    <property type="entry name" value="DEXQc_arch_SWI2_SNF2"/>
    <property type="match status" value="1"/>
</dbReference>
<dbReference type="PANTHER" id="PTHR10799">
    <property type="entry name" value="SNF2/RAD54 HELICASE FAMILY"/>
    <property type="match status" value="1"/>
</dbReference>
<gene>
    <name evidence="7" type="ORF">EQU24_20625</name>
</gene>
<dbReference type="InterPro" id="IPR000330">
    <property type="entry name" value="SNF2_N"/>
</dbReference>
<evidence type="ECO:0000259" key="5">
    <source>
        <dbReference type="PROSITE" id="PS51192"/>
    </source>
</evidence>
<dbReference type="STRING" id="675511.GCA_000341735_03303"/>
<evidence type="ECO:0000256" key="1">
    <source>
        <dbReference type="ARBA" id="ARBA00022801"/>
    </source>
</evidence>
<dbReference type="GO" id="GO:0004386">
    <property type="term" value="F:helicase activity"/>
    <property type="evidence" value="ECO:0007669"/>
    <property type="project" value="UniProtKB-KW"/>
</dbReference>
<dbReference type="PROSITE" id="PS51194">
    <property type="entry name" value="HELICASE_CTER"/>
    <property type="match status" value="1"/>
</dbReference>
<dbReference type="OrthoDB" id="9760715at2"/>
<keyword evidence="3" id="KW-0479">Metal-binding</keyword>
<feature type="domain" description="Helicase C-terminal" evidence="6">
    <location>
        <begin position="940"/>
        <end position="1097"/>
    </location>
</feature>
<dbReference type="GO" id="GO:0008270">
    <property type="term" value="F:zinc ion binding"/>
    <property type="evidence" value="ECO:0007669"/>
    <property type="project" value="UniProtKB-KW"/>
</dbReference>
<evidence type="ECO:0000313" key="8">
    <source>
        <dbReference type="Proteomes" id="UP000305881"/>
    </source>
</evidence>
<keyword evidence="3" id="KW-0862">Zinc</keyword>
<dbReference type="Gene3D" id="3.40.50.10810">
    <property type="entry name" value="Tandem AAA-ATPase domain"/>
    <property type="match status" value="1"/>
</dbReference>
<dbReference type="AlphaFoldDB" id="A0A4P9US69"/>
<dbReference type="CDD" id="cd18793">
    <property type="entry name" value="SF2_C_SNF"/>
    <property type="match status" value="1"/>
</dbReference>
<protein>
    <submittedName>
        <fullName evidence="7">Helicase SNF2</fullName>
    </submittedName>
</protein>
<dbReference type="PROSITE" id="PS51192">
    <property type="entry name" value="HELICASE_ATP_BIND_1"/>
    <property type="match status" value="1"/>
</dbReference>
<dbReference type="InterPro" id="IPR001650">
    <property type="entry name" value="Helicase_C-like"/>
</dbReference>
<accession>A0A4P9US69</accession>
<evidence type="ECO:0000256" key="2">
    <source>
        <dbReference type="ARBA" id="ARBA00022806"/>
    </source>
</evidence>
<evidence type="ECO:0000256" key="3">
    <source>
        <dbReference type="PROSITE-ProRule" id="PRU00325"/>
    </source>
</evidence>
<dbReference type="SMART" id="SM00487">
    <property type="entry name" value="DEXDc"/>
    <property type="match status" value="1"/>
</dbReference>
<dbReference type="Pfam" id="PF04434">
    <property type="entry name" value="SWIM"/>
    <property type="match status" value="1"/>
</dbReference>
<dbReference type="SUPFAM" id="SSF52540">
    <property type="entry name" value="P-loop containing nucleoside triphosphate hydrolases"/>
    <property type="match status" value="2"/>
</dbReference>
<evidence type="ECO:0000259" key="4">
    <source>
        <dbReference type="PROSITE" id="PS50966"/>
    </source>
</evidence>
<dbReference type="InterPro" id="IPR038718">
    <property type="entry name" value="SNF2-like_sf"/>
</dbReference>
<dbReference type="SMART" id="SM00490">
    <property type="entry name" value="HELICc"/>
    <property type="match status" value="1"/>
</dbReference>
<evidence type="ECO:0000313" key="7">
    <source>
        <dbReference type="EMBL" id="QCW84369.1"/>
    </source>
</evidence>
<keyword evidence="8" id="KW-1185">Reference proteome</keyword>
<sequence length="1105" mass="125612">MTDQKKILSSDIRYECGDSAYTRGLSYYQSGMVSKMNITEESDRHVQLKSTVKGSGNNHYRQNIEVTWNDKFNNVEIVGYCSCPMHFNCKHVAAVCLKYRNDMTDMPIKTASHASSWLGWLETLNKQTSAKSPYQDFLAYTLLPASKKGEFNLDLTITREKKTGGLSKGRKTTVNNLRYGYASNTYFQEGDEELIRLITALPSTYEGVPIINGATGYLVLTQAVKTERLFYQSLDEPAIRSGELRDLNFEWLMQDNGDFQLVLSIEHDAILILTEPPMYLDPANGLIGPLNVHGIDFQQLQKILTIPRIPAEAAEEFSERLTLQHPELPLPPPRRIEIVELRGQKPRPLLTLFGTQFTTSNYVHAMTVGFDYAGHIFAAHPLDKNQAHSFYSKTDNASAESERHVWEVIKTEQGLLRIARDQAAESEAIQRLTDQGFRSMDWPGNTEFVMTAQTDPSDANGAIRWGVFLQNTVLELEQAGWRIEINDSFLMKFQEADTWNAEIDESGNDWFEMRFNINVDGQSLPLLPLIMPVLENFKAGQLPEMLSIPMGEHQYLNIPSERIKPFLDILFELFDAGTYSKEGVLTLSRFNAVALADLETHSYGLFSLKGGKALREIAKKLRDFKGIANVAPPDGLKAQLRDYQQLGLNWLQFLREYQFAGILADDMGLGKTIQTLAHIQLEKEQGRLTAPCLIIAPTSLMGNWRREAERFTPDLRVLILQGVDRKQHFHKINDFDIVLTTYPLLPRDEEALTEPDYHYLILDEAQIIKNPKAKASAIVRRINANHRLCLTGTPLENHLGELWAQFDFLMPGFLGDSAFFKRIYRTPIETHGDFEQRKRLSRRLEPFLLRRTKQEVAKELPPKTEMIRSVPLDTKQAALYESIRLTMEKKVRDAIAQKGLARSHITILDALLKLRQTCCDPRTLNLKEAQKVKQSAKLDLLMELLPELLEEGRRILVFSQFTKMIALIETELKTRKIAYSKLTGQTKNRDEVINLFTGGTVDVFLISLKAGGVGLNLTEADTVIIYDPWWNPAVESQAADRAYRIGQDKPVFVYKLITENTVEEKILALQEKKRVLASGVYQENNEQSFNLTAEDLTALFDPVQS</sequence>
<dbReference type="InterPro" id="IPR014001">
    <property type="entry name" value="Helicase_ATP-bd"/>
</dbReference>
<dbReference type="InterPro" id="IPR049730">
    <property type="entry name" value="SNF2/RAD54-like_C"/>
</dbReference>
<keyword evidence="3" id="KW-0863">Zinc-finger</keyword>
<dbReference type="Gene3D" id="3.40.50.300">
    <property type="entry name" value="P-loop containing nucleotide triphosphate hydrolases"/>
    <property type="match status" value="1"/>
</dbReference>
<proteinExistence type="predicted"/>
<dbReference type="InterPro" id="IPR027417">
    <property type="entry name" value="P-loop_NTPase"/>
</dbReference>
<keyword evidence="2 7" id="KW-0347">Helicase</keyword>
<dbReference type="Pfam" id="PF00176">
    <property type="entry name" value="SNF2-rel_dom"/>
    <property type="match status" value="1"/>
</dbReference>
<reference evidence="8" key="1">
    <citation type="journal article" date="2019" name="J. Bacteriol.">
        <title>A Mutagenic Screen Identifies a TonB-Dependent Receptor Required for the Lanthanide Metal Switch in the Type I Methanotroph 'Methylotuvimicrobium buryatense' 5GB1C.</title>
        <authorList>
            <person name="Groom J.D."/>
            <person name="Ford S.M."/>
            <person name="Pesesky M.W."/>
            <person name="Lidstrom M.E."/>
        </authorList>
    </citation>
    <scope>NUCLEOTIDE SEQUENCE [LARGE SCALE GENOMIC DNA]</scope>
    <source>
        <strain evidence="8">5GB1C</strain>
    </source>
</reference>
<dbReference type="InterPro" id="IPR007527">
    <property type="entry name" value="Znf_SWIM"/>
</dbReference>
<dbReference type="GO" id="GO:0005524">
    <property type="term" value="F:ATP binding"/>
    <property type="evidence" value="ECO:0007669"/>
    <property type="project" value="InterPro"/>
</dbReference>
<evidence type="ECO:0000259" key="6">
    <source>
        <dbReference type="PROSITE" id="PS51194"/>
    </source>
</evidence>
<dbReference type="RefSeq" id="WP_017841746.1">
    <property type="nucleotide sequence ID" value="NZ_CP035467.1"/>
</dbReference>
<dbReference type="PROSITE" id="PS50966">
    <property type="entry name" value="ZF_SWIM"/>
    <property type="match status" value="1"/>
</dbReference>
<dbReference type="EMBL" id="CP035467">
    <property type="protein sequence ID" value="QCW84369.1"/>
    <property type="molecule type" value="Genomic_DNA"/>
</dbReference>
<keyword evidence="1" id="KW-0378">Hydrolase</keyword>
<feature type="domain" description="SWIM-type" evidence="4">
    <location>
        <begin position="73"/>
        <end position="100"/>
    </location>
</feature>
<feature type="domain" description="Helicase ATP-binding" evidence="5">
    <location>
        <begin position="652"/>
        <end position="812"/>
    </location>
</feature>
<keyword evidence="2 7" id="KW-0547">Nucleotide-binding</keyword>
<dbReference type="Proteomes" id="UP000305881">
    <property type="component" value="Chromosome"/>
</dbReference>
<dbReference type="GO" id="GO:0016787">
    <property type="term" value="F:hydrolase activity"/>
    <property type="evidence" value="ECO:0007669"/>
    <property type="project" value="UniProtKB-KW"/>
</dbReference>
<dbReference type="KEGG" id="mbur:EQU24_20625"/>
<keyword evidence="2 7" id="KW-0067">ATP-binding</keyword>
<organism evidence="7 8">
    <name type="scientific">Methylotuvimicrobium buryatense</name>
    <name type="common">Methylomicrobium buryatense</name>
    <dbReference type="NCBI Taxonomy" id="95641"/>
    <lineage>
        <taxon>Bacteria</taxon>
        <taxon>Pseudomonadati</taxon>
        <taxon>Pseudomonadota</taxon>
        <taxon>Gammaproteobacteria</taxon>
        <taxon>Methylococcales</taxon>
        <taxon>Methylococcaceae</taxon>
        <taxon>Methylotuvimicrobium</taxon>
    </lineage>
</organism>